<reference evidence="1 2" key="1">
    <citation type="journal article" date="2019" name="Sci. Rep.">
        <title>Orb-weaving spider Araneus ventricosus genome elucidates the spidroin gene catalogue.</title>
        <authorList>
            <person name="Kono N."/>
            <person name="Nakamura H."/>
            <person name="Ohtoshi R."/>
            <person name="Moran D.A.P."/>
            <person name="Shinohara A."/>
            <person name="Yoshida Y."/>
            <person name="Fujiwara M."/>
            <person name="Mori M."/>
            <person name="Tomita M."/>
            <person name="Arakawa K."/>
        </authorList>
    </citation>
    <scope>NUCLEOTIDE SEQUENCE [LARGE SCALE GENOMIC DNA]</scope>
</reference>
<dbReference type="Proteomes" id="UP000499080">
    <property type="component" value="Unassembled WGS sequence"/>
</dbReference>
<name>A0A4Y2L5R1_ARAVE</name>
<protein>
    <submittedName>
        <fullName evidence="1">Uncharacterized protein</fullName>
    </submittedName>
</protein>
<dbReference type="AlphaFoldDB" id="A0A4Y2L5R1"/>
<accession>A0A4Y2L5R1</accession>
<organism evidence="1 2">
    <name type="scientific">Araneus ventricosus</name>
    <name type="common">Orbweaver spider</name>
    <name type="synonym">Epeira ventricosa</name>
    <dbReference type="NCBI Taxonomy" id="182803"/>
    <lineage>
        <taxon>Eukaryota</taxon>
        <taxon>Metazoa</taxon>
        <taxon>Ecdysozoa</taxon>
        <taxon>Arthropoda</taxon>
        <taxon>Chelicerata</taxon>
        <taxon>Arachnida</taxon>
        <taxon>Araneae</taxon>
        <taxon>Araneomorphae</taxon>
        <taxon>Entelegynae</taxon>
        <taxon>Araneoidea</taxon>
        <taxon>Araneidae</taxon>
        <taxon>Araneus</taxon>
    </lineage>
</organism>
<gene>
    <name evidence="1" type="ORF">AVEN_133092_1</name>
</gene>
<sequence length="141" mass="16208">MESDLESKISDSRLYHQVTVVLYVSNYSWQVWTSFLVCLLTLKTLTLSAGMLDFRFEDSIDLALHRNYVVPELKELLSTRMFHKLGIPGEIRKRNCSLKKAKCVNYIEHIIQESSISAKGGQSPKSEVVFLFQLRQEAQHG</sequence>
<comment type="caution">
    <text evidence="1">The sequence shown here is derived from an EMBL/GenBank/DDBJ whole genome shotgun (WGS) entry which is preliminary data.</text>
</comment>
<proteinExistence type="predicted"/>
<evidence type="ECO:0000313" key="1">
    <source>
        <dbReference type="EMBL" id="GBN09163.1"/>
    </source>
</evidence>
<dbReference type="EMBL" id="BGPR01005327">
    <property type="protein sequence ID" value="GBN09163.1"/>
    <property type="molecule type" value="Genomic_DNA"/>
</dbReference>
<keyword evidence="2" id="KW-1185">Reference proteome</keyword>
<evidence type="ECO:0000313" key="2">
    <source>
        <dbReference type="Proteomes" id="UP000499080"/>
    </source>
</evidence>